<proteinExistence type="predicted"/>
<dbReference type="EMBL" id="LXJU01000063">
    <property type="protein sequence ID" value="OGE47101.1"/>
    <property type="molecule type" value="Genomic_DNA"/>
</dbReference>
<dbReference type="RefSeq" id="XP_022482566.1">
    <property type="nucleotide sequence ID" value="XM_022637566.1"/>
</dbReference>
<evidence type="ECO:0000259" key="1">
    <source>
        <dbReference type="PROSITE" id="PS51462"/>
    </source>
</evidence>
<dbReference type="Proteomes" id="UP000177622">
    <property type="component" value="Unassembled WGS sequence"/>
</dbReference>
<feature type="domain" description="Nudix hydrolase" evidence="1">
    <location>
        <begin position="27"/>
        <end position="192"/>
    </location>
</feature>
<name>A0A1F5L2F3_PENAI</name>
<sequence length="221" mass="25683">MGFSIIPVENIDIPFADLQAKQPEIERFSASTLIFLCDPHKPLTAYLLLCQRALLGKDENGNDKKNSWAFSWEPPGGSREIFDKTILSTARRETEEEVNLHGSRVSRHVYRDSWIHKGVPMARYTFPLEVHEPLNLQRTWCDRQQQPVGRKEGPIRLREDEHLDYCWVTEAQIRGSPLYDETNPQHQRGLAMLESKKEMILNAFMRLKNSQLDMTYDLSVD</sequence>
<dbReference type="GeneID" id="34582300"/>
<evidence type="ECO:0000313" key="2">
    <source>
        <dbReference type="EMBL" id="OGE47101.1"/>
    </source>
</evidence>
<dbReference type="AlphaFoldDB" id="A0A1F5L2F3"/>
<protein>
    <recommendedName>
        <fullName evidence="1">Nudix hydrolase domain-containing protein</fullName>
    </recommendedName>
</protein>
<dbReference type="OrthoDB" id="276276at2759"/>
<dbReference type="PROSITE" id="PS51462">
    <property type="entry name" value="NUDIX"/>
    <property type="match status" value="1"/>
</dbReference>
<keyword evidence="3" id="KW-1185">Reference proteome</keyword>
<evidence type="ECO:0000313" key="3">
    <source>
        <dbReference type="Proteomes" id="UP000177622"/>
    </source>
</evidence>
<comment type="caution">
    <text evidence="2">The sequence shown here is derived from an EMBL/GenBank/DDBJ whole genome shotgun (WGS) entry which is preliminary data.</text>
</comment>
<dbReference type="Pfam" id="PF00293">
    <property type="entry name" value="NUDIX"/>
    <property type="match status" value="1"/>
</dbReference>
<dbReference type="InterPro" id="IPR015797">
    <property type="entry name" value="NUDIX_hydrolase-like_dom_sf"/>
</dbReference>
<organism evidence="2 3">
    <name type="scientific">Penicillium arizonense</name>
    <dbReference type="NCBI Taxonomy" id="1835702"/>
    <lineage>
        <taxon>Eukaryota</taxon>
        <taxon>Fungi</taxon>
        <taxon>Dikarya</taxon>
        <taxon>Ascomycota</taxon>
        <taxon>Pezizomycotina</taxon>
        <taxon>Eurotiomycetes</taxon>
        <taxon>Eurotiomycetidae</taxon>
        <taxon>Eurotiales</taxon>
        <taxon>Aspergillaceae</taxon>
        <taxon>Penicillium</taxon>
    </lineage>
</organism>
<dbReference type="Gene3D" id="3.90.79.10">
    <property type="entry name" value="Nucleoside Triphosphate Pyrophosphohydrolase"/>
    <property type="match status" value="1"/>
</dbReference>
<dbReference type="SUPFAM" id="SSF55811">
    <property type="entry name" value="Nudix"/>
    <property type="match status" value="1"/>
</dbReference>
<reference evidence="2 3" key="1">
    <citation type="journal article" date="2016" name="Sci. Rep.">
        <title>Penicillium arizonense, a new, genome sequenced fungal species, reveals a high chemical diversity in secreted metabolites.</title>
        <authorList>
            <person name="Grijseels S."/>
            <person name="Nielsen J.C."/>
            <person name="Randelovic M."/>
            <person name="Nielsen J."/>
            <person name="Nielsen K.F."/>
            <person name="Workman M."/>
            <person name="Frisvad J.C."/>
        </authorList>
    </citation>
    <scope>NUCLEOTIDE SEQUENCE [LARGE SCALE GENOMIC DNA]</scope>
    <source>
        <strain evidence="2 3">CBS 141311</strain>
    </source>
</reference>
<accession>A0A1F5L2F3</accession>
<dbReference type="InterPro" id="IPR000086">
    <property type="entry name" value="NUDIX_hydrolase_dom"/>
</dbReference>
<gene>
    <name evidence="2" type="ORF">PENARI_c063G01126</name>
</gene>